<comment type="caution">
    <text evidence="8">The sequence shown here is derived from an EMBL/GenBank/DDBJ whole genome shotgun (WGS) entry which is preliminary data.</text>
</comment>
<dbReference type="EC" id="3.6.3.14" evidence="8"/>
<keyword evidence="3" id="KW-0813">Transport</keyword>
<comment type="similarity">
    <text evidence="2">Belongs to the V-ATPase G subunit family.</text>
</comment>
<dbReference type="AlphaFoldDB" id="A0A396GSJ1"/>
<evidence type="ECO:0000256" key="6">
    <source>
        <dbReference type="SAM" id="MobiDB-lite"/>
    </source>
</evidence>
<keyword evidence="7" id="KW-0812">Transmembrane</keyword>
<protein>
    <submittedName>
        <fullName evidence="8">Putative H(+)-transporting two-sector ATPase</fullName>
        <ecNumber evidence="8">3.6.3.14</ecNumber>
    </submittedName>
</protein>
<comment type="function">
    <text evidence="1">Catalytic subunit of the peripheral V1 complex of vacuolar ATPase (V-ATPase). V-ATPase is responsible for acidifying a variety of intracellular compartments in eukaryotic cells.</text>
</comment>
<dbReference type="Proteomes" id="UP000265566">
    <property type="component" value="Chromosome 7"/>
</dbReference>
<keyword evidence="4" id="KW-0375">Hydrogen ion transport</keyword>
<evidence type="ECO:0000256" key="1">
    <source>
        <dbReference type="ARBA" id="ARBA00003847"/>
    </source>
</evidence>
<evidence type="ECO:0000256" key="7">
    <source>
        <dbReference type="SAM" id="Phobius"/>
    </source>
</evidence>
<dbReference type="PANTHER" id="PTHR12713">
    <property type="entry name" value="VACUOLAR ATP SYNTHASE SUBUNIT G"/>
    <property type="match status" value="1"/>
</dbReference>
<evidence type="ECO:0000256" key="4">
    <source>
        <dbReference type="ARBA" id="ARBA00022781"/>
    </source>
</evidence>
<dbReference type="NCBIfam" id="TIGR01147">
    <property type="entry name" value="V_ATP_synt_G"/>
    <property type="match status" value="1"/>
</dbReference>
<organism evidence="8">
    <name type="scientific">Medicago truncatula</name>
    <name type="common">Barrel medic</name>
    <name type="synonym">Medicago tribuloides</name>
    <dbReference type="NCBI Taxonomy" id="3880"/>
    <lineage>
        <taxon>Eukaryota</taxon>
        <taxon>Viridiplantae</taxon>
        <taxon>Streptophyta</taxon>
        <taxon>Embryophyta</taxon>
        <taxon>Tracheophyta</taxon>
        <taxon>Spermatophyta</taxon>
        <taxon>Magnoliopsida</taxon>
        <taxon>eudicotyledons</taxon>
        <taxon>Gunneridae</taxon>
        <taxon>Pentapetalae</taxon>
        <taxon>rosids</taxon>
        <taxon>fabids</taxon>
        <taxon>Fabales</taxon>
        <taxon>Fabaceae</taxon>
        <taxon>Papilionoideae</taxon>
        <taxon>50 kb inversion clade</taxon>
        <taxon>NPAAA clade</taxon>
        <taxon>Hologalegina</taxon>
        <taxon>IRL clade</taxon>
        <taxon>Trifolieae</taxon>
        <taxon>Medicago</taxon>
    </lineage>
</organism>
<dbReference type="Gramene" id="rna38165">
    <property type="protein sequence ID" value="RHN44106.1"/>
    <property type="gene ID" value="gene38165"/>
</dbReference>
<evidence type="ECO:0000256" key="3">
    <source>
        <dbReference type="ARBA" id="ARBA00022448"/>
    </source>
</evidence>
<feature type="compositionally biased region" description="Basic and acidic residues" evidence="6">
    <location>
        <begin position="167"/>
        <end position="184"/>
    </location>
</feature>
<reference evidence="8" key="1">
    <citation type="journal article" date="2018" name="Nat. Plants">
        <title>Whole-genome landscape of Medicago truncatula symbiotic genes.</title>
        <authorList>
            <person name="Pecrix Y."/>
            <person name="Gamas P."/>
            <person name="Carrere S."/>
        </authorList>
    </citation>
    <scope>NUCLEOTIDE SEQUENCE</scope>
    <source>
        <tissue evidence="8">Leaves</tissue>
    </source>
</reference>
<dbReference type="OrthoDB" id="250802at2759"/>
<dbReference type="Pfam" id="PF03179">
    <property type="entry name" value="V-ATPase_G"/>
    <property type="match status" value="1"/>
</dbReference>
<accession>A0A396GSJ1</accession>
<dbReference type="PANTHER" id="PTHR12713:SF27">
    <property type="entry name" value="V-TYPE PROTON ATPASE SUBUNIT G3"/>
    <property type="match status" value="1"/>
</dbReference>
<evidence type="ECO:0000256" key="2">
    <source>
        <dbReference type="ARBA" id="ARBA00010066"/>
    </source>
</evidence>
<name>A0A396GSJ1_MEDTR</name>
<dbReference type="GO" id="GO:0016471">
    <property type="term" value="C:vacuolar proton-transporting V-type ATPase complex"/>
    <property type="evidence" value="ECO:0007669"/>
    <property type="project" value="InterPro"/>
</dbReference>
<keyword evidence="8" id="KW-0378">Hydrolase</keyword>
<feature type="region of interest" description="Disordered" evidence="6">
    <location>
        <begin position="167"/>
        <end position="202"/>
    </location>
</feature>
<feature type="compositionally biased region" description="Polar residues" evidence="6">
    <location>
        <begin position="185"/>
        <end position="196"/>
    </location>
</feature>
<dbReference type="GO" id="GO:0046961">
    <property type="term" value="F:proton-transporting ATPase activity, rotational mechanism"/>
    <property type="evidence" value="ECO:0007669"/>
    <property type="project" value="InterPro"/>
</dbReference>
<dbReference type="InterPro" id="IPR005124">
    <property type="entry name" value="V-ATPase_G"/>
</dbReference>
<keyword evidence="7" id="KW-1133">Transmembrane helix</keyword>
<sequence>MVASFKIYSVVFESRTPSKIFNLTMSVLSVVPDLKVNSFKILTFFLGINSNFFPFLLIIIFYVLINHFPISSHKVRSLTWYVTKLYLHYFRTIHICEQFLHQMISNFFNIPPTPYFRKISFLLLLPMDPFKGQGGIQMLLTAEQEAQHIVSNARNLRTQRLKQAKDEAEREAAQYRSHMEEEYQKSLTETTGSSGLNVKRLDQETDTKIGDLKQSGSKVSTEVVDMLLKYVTNIKT</sequence>
<feature type="transmembrane region" description="Helical" evidence="7">
    <location>
        <begin position="41"/>
        <end position="65"/>
    </location>
</feature>
<dbReference type="FunFam" id="1.20.5.2950:FF:000001">
    <property type="entry name" value="V-type proton ATPase subunit G"/>
    <property type="match status" value="1"/>
</dbReference>
<evidence type="ECO:0000256" key="5">
    <source>
        <dbReference type="ARBA" id="ARBA00023065"/>
    </source>
</evidence>
<keyword evidence="5" id="KW-0406">Ion transport</keyword>
<dbReference type="Gene3D" id="1.20.5.2950">
    <property type="match status" value="1"/>
</dbReference>
<evidence type="ECO:0000313" key="8">
    <source>
        <dbReference type="EMBL" id="RHN44106.1"/>
    </source>
</evidence>
<gene>
    <name evidence="8" type="ORF">MtrunA17_Chr7g0215731</name>
</gene>
<dbReference type="GO" id="GO:0016787">
    <property type="term" value="F:hydrolase activity"/>
    <property type="evidence" value="ECO:0007669"/>
    <property type="project" value="UniProtKB-KW"/>
</dbReference>
<dbReference type="EMBL" id="PSQE01000007">
    <property type="protein sequence ID" value="RHN44106.1"/>
    <property type="molecule type" value="Genomic_DNA"/>
</dbReference>
<keyword evidence="7" id="KW-0472">Membrane</keyword>
<proteinExistence type="inferred from homology"/>